<feature type="region of interest" description="Disordered" evidence="1">
    <location>
        <begin position="30"/>
        <end position="62"/>
    </location>
</feature>
<evidence type="ECO:0000313" key="3">
    <source>
        <dbReference type="EMBL" id="APW59437.1"/>
    </source>
</evidence>
<proteinExistence type="predicted"/>
<dbReference type="Proteomes" id="UP000186309">
    <property type="component" value="Chromosome"/>
</dbReference>
<feature type="compositionally biased region" description="Basic and acidic residues" evidence="1">
    <location>
        <begin position="42"/>
        <end position="51"/>
    </location>
</feature>
<evidence type="ECO:0000256" key="2">
    <source>
        <dbReference type="SAM" id="SignalP"/>
    </source>
</evidence>
<organism evidence="3 4">
    <name type="scientific">Paludisphaera borealis</name>
    <dbReference type="NCBI Taxonomy" id="1387353"/>
    <lineage>
        <taxon>Bacteria</taxon>
        <taxon>Pseudomonadati</taxon>
        <taxon>Planctomycetota</taxon>
        <taxon>Planctomycetia</taxon>
        <taxon>Isosphaerales</taxon>
        <taxon>Isosphaeraceae</taxon>
        <taxon>Paludisphaera</taxon>
    </lineage>
</organism>
<dbReference type="STRING" id="1387353.BSF38_00860"/>
<keyword evidence="4" id="KW-1185">Reference proteome</keyword>
<name>A0A1U7CKJ9_9BACT</name>
<dbReference type="PROSITE" id="PS51257">
    <property type="entry name" value="PROKAR_LIPOPROTEIN"/>
    <property type="match status" value="1"/>
</dbReference>
<gene>
    <name evidence="3" type="ORF">BSF38_00860</name>
</gene>
<keyword evidence="2" id="KW-0732">Signal</keyword>
<accession>A0A1U7CKJ9</accession>
<evidence type="ECO:0000256" key="1">
    <source>
        <dbReference type="SAM" id="MobiDB-lite"/>
    </source>
</evidence>
<feature type="signal peptide" evidence="2">
    <location>
        <begin position="1"/>
        <end position="24"/>
    </location>
</feature>
<dbReference type="KEGG" id="pbor:BSF38_00860"/>
<dbReference type="RefSeq" id="WP_076343615.1">
    <property type="nucleotide sequence ID" value="NZ_CP019082.1"/>
</dbReference>
<sequence length="62" mass="6364">MSFTNARTRTLLIPLLAVVLGTFAGCSVQDPDQPAVGSVSGGEKKPIEATKKSGSPVKAAKH</sequence>
<dbReference type="AlphaFoldDB" id="A0A1U7CKJ9"/>
<dbReference type="EMBL" id="CP019082">
    <property type="protein sequence ID" value="APW59437.1"/>
    <property type="molecule type" value="Genomic_DNA"/>
</dbReference>
<reference evidence="4" key="1">
    <citation type="submission" date="2016-12" db="EMBL/GenBank/DDBJ databases">
        <title>Comparative genomics of four Isosphaeraceae planctomycetes: a common pool of plasmids and glycoside hydrolase genes.</title>
        <authorList>
            <person name="Ivanova A."/>
        </authorList>
    </citation>
    <scope>NUCLEOTIDE SEQUENCE [LARGE SCALE GENOMIC DNA]</scope>
    <source>
        <strain evidence="4">PX4</strain>
    </source>
</reference>
<feature type="chain" id="PRO_5010554767" evidence="2">
    <location>
        <begin position="25"/>
        <end position="62"/>
    </location>
</feature>
<protein>
    <submittedName>
        <fullName evidence="3">Uncharacterized protein</fullName>
    </submittedName>
</protein>
<evidence type="ECO:0000313" key="4">
    <source>
        <dbReference type="Proteomes" id="UP000186309"/>
    </source>
</evidence>